<evidence type="ECO:0000313" key="1">
    <source>
        <dbReference type="EMBL" id="KAF5767621.1"/>
    </source>
</evidence>
<comment type="caution">
    <text evidence="1">The sequence shown here is derived from an EMBL/GenBank/DDBJ whole genome shotgun (WGS) entry which is preliminary data.</text>
</comment>
<sequence>MLNVLQVDLAGFVIWCGSLEFVGRTSKCNQGYKMDLNFIDEEIEVSSNLHLLQCFHRFFSR</sequence>
<dbReference type="EMBL" id="MNCJ02000329">
    <property type="protein sequence ID" value="KAF5767621.1"/>
    <property type="molecule type" value="Genomic_DNA"/>
</dbReference>
<dbReference type="Proteomes" id="UP000215914">
    <property type="component" value="Unassembled WGS sequence"/>
</dbReference>
<reference evidence="1" key="2">
    <citation type="submission" date="2020-06" db="EMBL/GenBank/DDBJ databases">
        <title>Helianthus annuus Genome sequencing and assembly Release 2.</title>
        <authorList>
            <person name="Gouzy J."/>
            <person name="Langlade N."/>
            <person name="Munos S."/>
        </authorList>
    </citation>
    <scope>NUCLEOTIDE SEQUENCE</scope>
    <source>
        <tissue evidence="1">Leaves</tissue>
    </source>
</reference>
<gene>
    <name evidence="1" type="ORF">HanXRQr2_Chr14g0626521</name>
</gene>
<dbReference type="Gramene" id="mRNA:HanXRQr2_Chr14g0626521">
    <property type="protein sequence ID" value="mRNA:HanXRQr2_Chr14g0626521"/>
    <property type="gene ID" value="HanXRQr2_Chr14g0626521"/>
</dbReference>
<accession>A0A9K3H5X9</accession>
<organism evidence="1 2">
    <name type="scientific">Helianthus annuus</name>
    <name type="common">Common sunflower</name>
    <dbReference type="NCBI Taxonomy" id="4232"/>
    <lineage>
        <taxon>Eukaryota</taxon>
        <taxon>Viridiplantae</taxon>
        <taxon>Streptophyta</taxon>
        <taxon>Embryophyta</taxon>
        <taxon>Tracheophyta</taxon>
        <taxon>Spermatophyta</taxon>
        <taxon>Magnoliopsida</taxon>
        <taxon>eudicotyledons</taxon>
        <taxon>Gunneridae</taxon>
        <taxon>Pentapetalae</taxon>
        <taxon>asterids</taxon>
        <taxon>campanulids</taxon>
        <taxon>Asterales</taxon>
        <taxon>Asteraceae</taxon>
        <taxon>Asteroideae</taxon>
        <taxon>Heliantheae alliance</taxon>
        <taxon>Heliantheae</taxon>
        <taxon>Helianthus</taxon>
    </lineage>
</organism>
<evidence type="ECO:0000313" key="2">
    <source>
        <dbReference type="Proteomes" id="UP000215914"/>
    </source>
</evidence>
<name>A0A9K3H5X9_HELAN</name>
<dbReference type="AlphaFoldDB" id="A0A9K3H5X9"/>
<proteinExistence type="predicted"/>
<reference evidence="1" key="1">
    <citation type="journal article" date="2017" name="Nature">
        <title>The sunflower genome provides insights into oil metabolism, flowering and Asterid evolution.</title>
        <authorList>
            <person name="Badouin H."/>
            <person name="Gouzy J."/>
            <person name="Grassa C.J."/>
            <person name="Murat F."/>
            <person name="Staton S.E."/>
            <person name="Cottret L."/>
            <person name="Lelandais-Briere C."/>
            <person name="Owens G.L."/>
            <person name="Carrere S."/>
            <person name="Mayjonade B."/>
            <person name="Legrand L."/>
            <person name="Gill N."/>
            <person name="Kane N.C."/>
            <person name="Bowers J.E."/>
            <person name="Hubner S."/>
            <person name="Bellec A."/>
            <person name="Berard A."/>
            <person name="Berges H."/>
            <person name="Blanchet N."/>
            <person name="Boniface M.C."/>
            <person name="Brunel D."/>
            <person name="Catrice O."/>
            <person name="Chaidir N."/>
            <person name="Claudel C."/>
            <person name="Donnadieu C."/>
            <person name="Faraut T."/>
            <person name="Fievet G."/>
            <person name="Helmstetter N."/>
            <person name="King M."/>
            <person name="Knapp S.J."/>
            <person name="Lai Z."/>
            <person name="Le Paslier M.C."/>
            <person name="Lippi Y."/>
            <person name="Lorenzon L."/>
            <person name="Mandel J.R."/>
            <person name="Marage G."/>
            <person name="Marchand G."/>
            <person name="Marquand E."/>
            <person name="Bret-Mestries E."/>
            <person name="Morien E."/>
            <person name="Nambeesan S."/>
            <person name="Nguyen T."/>
            <person name="Pegot-Espagnet P."/>
            <person name="Pouilly N."/>
            <person name="Raftis F."/>
            <person name="Sallet E."/>
            <person name="Schiex T."/>
            <person name="Thomas J."/>
            <person name="Vandecasteele C."/>
            <person name="Vares D."/>
            <person name="Vear F."/>
            <person name="Vautrin S."/>
            <person name="Crespi M."/>
            <person name="Mangin B."/>
            <person name="Burke J.M."/>
            <person name="Salse J."/>
            <person name="Munos S."/>
            <person name="Vincourt P."/>
            <person name="Rieseberg L.H."/>
            <person name="Langlade N.B."/>
        </authorList>
    </citation>
    <scope>NUCLEOTIDE SEQUENCE</scope>
    <source>
        <tissue evidence="1">Leaves</tissue>
    </source>
</reference>
<keyword evidence="2" id="KW-1185">Reference proteome</keyword>
<protein>
    <submittedName>
        <fullName evidence="1">Uncharacterized protein</fullName>
    </submittedName>
</protein>